<name>W1Q2L4_ABIDE</name>
<protein>
    <submittedName>
        <fullName evidence="4">Acetyltransferase, GNAT family</fullName>
    </submittedName>
</protein>
<dbReference type="STRING" id="592010.GCWU000182_001526"/>
<dbReference type="Gene3D" id="3.40.630.30">
    <property type="match status" value="1"/>
</dbReference>
<dbReference type="PANTHER" id="PTHR43800:SF1">
    <property type="entry name" value="PEPTIDYL-LYSINE N-ACETYLTRANSFERASE YJAB"/>
    <property type="match status" value="1"/>
</dbReference>
<proteinExistence type="predicted"/>
<dbReference type="RefSeq" id="WP_023392168.1">
    <property type="nucleotide sequence ID" value="NZ_KI535340.1"/>
</dbReference>
<dbReference type="PROSITE" id="PS51186">
    <property type="entry name" value="GNAT"/>
    <property type="match status" value="1"/>
</dbReference>
<dbReference type="PANTHER" id="PTHR43800">
    <property type="entry name" value="PEPTIDYL-LYSINE N-ACETYLTRANSFERASE YJAB"/>
    <property type="match status" value="1"/>
</dbReference>
<sequence length="187" mass="21438">MIRPAQASDVPLLYDLMAIIWQDMEFEPYVTLDDKTFKQAMLEHLIDPKQKYTYQNCWVYESRDTGQIQGLILGYPGNLEPAYDRLIEQQFGDHPDLGDFVLTRESRDDEWYIDMLVVAPEARGLGIASSLIKHLDTIHTPGTVLGLNCDLVNPRAKALYHRLGFEVSDKVSFSGHDYHHMQKIVSP</sequence>
<dbReference type="CDD" id="cd04301">
    <property type="entry name" value="NAT_SF"/>
    <property type="match status" value="1"/>
</dbReference>
<keyword evidence="2" id="KW-0012">Acyltransferase</keyword>
<dbReference type="Proteomes" id="UP000019050">
    <property type="component" value="Unassembled WGS sequence"/>
</dbReference>
<keyword evidence="1" id="KW-0808">Transferase</keyword>
<evidence type="ECO:0000256" key="1">
    <source>
        <dbReference type="ARBA" id="ARBA00022679"/>
    </source>
</evidence>
<dbReference type="GeneID" id="84818024"/>
<evidence type="ECO:0000313" key="5">
    <source>
        <dbReference type="Proteomes" id="UP000019050"/>
    </source>
</evidence>
<evidence type="ECO:0000313" key="4">
    <source>
        <dbReference type="EMBL" id="ESK65365.1"/>
    </source>
</evidence>
<dbReference type="eggNOG" id="COG0456">
    <property type="taxonomic scope" value="Bacteria"/>
</dbReference>
<accession>W1Q2L4</accession>
<dbReference type="InterPro" id="IPR016181">
    <property type="entry name" value="Acyl_CoA_acyltransferase"/>
</dbReference>
<dbReference type="AlphaFoldDB" id="W1Q2L4"/>
<dbReference type="GO" id="GO:0016747">
    <property type="term" value="F:acyltransferase activity, transferring groups other than amino-acyl groups"/>
    <property type="evidence" value="ECO:0007669"/>
    <property type="project" value="InterPro"/>
</dbReference>
<dbReference type="OrthoDB" id="5319888at2"/>
<reference evidence="4" key="1">
    <citation type="submission" date="2013-06" db="EMBL/GenBank/DDBJ databases">
        <authorList>
            <person name="Weinstock G."/>
            <person name="Sodergren E."/>
            <person name="Clifton S."/>
            <person name="Fulton L."/>
            <person name="Fulton B."/>
            <person name="Courtney L."/>
            <person name="Fronick C."/>
            <person name="Harrison M."/>
            <person name="Strong C."/>
            <person name="Farmer C."/>
            <person name="Delahaunty K."/>
            <person name="Markovic C."/>
            <person name="Hall O."/>
            <person name="Minx P."/>
            <person name="Tomlinson C."/>
            <person name="Mitreva M."/>
            <person name="Nelson J."/>
            <person name="Hou S."/>
            <person name="Wollam A."/>
            <person name="Pepin K.H."/>
            <person name="Johnson M."/>
            <person name="Bhonagiri V."/>
            <person name="Nash W.E."/>
            <person name="Warren W."/>
            <person name="Chinwalla A."/>
            <person name="Mardis E.R."/>
            <person name="Wilson R.K."/>
        </authorList>
    </citation>
    <scope>NUCLEOTIDE SEQUENCE [LARGE SCALE GENOMIC DNA]</scope>
    <source>
        <strain evidence="4">ATCC 49176</strain>
    </source>
</reference>
<dbReference type="Pfam" id="PF00583">
    <property type="entry name" value="Acetyltransf_1"/>
    <property type="match status" value="1"/>
</dbReference>
<comment type="caution">
    <text evidence="4">The sequence shown here is derived from an EMBL/GenBank/DDBJ whole genome shotgun (WGS) entry which is preliminary data.</text>
</comment>
<dbReference type="InterPro" id="IPR000182">
    <property type="entry name" value="GNAT_dom"/>
</dbReference>
<keyword evidence="5" id="KW-1185">Reference proteome</keyword>
<dbReference type="SUPFAM" id="SSF55729">
    <property type="entry name" value="Acyl-CoA N-acyltransferases (Nat)"/>
    <property type="match status" value="1"/>
</dbReference>
<gene>
    <name evidence="4" type="ORF">GCWU000182_001526</name>
</gene>
<feature type="domain" description="N-acetyltransferase" evidence="3">
    <location>
        <begin position="1"/>
        <end position="186"/>
    </location>
</feature>
<organism evidence="4 5">
    <name type="scientific">Abiotrophia defectiva ATCC 49176</name>
    <dbReference type="NCBI Taxonomy" id="592010"/>
    <lineage>
        <taxon>Bacteria</taxon>
        <taxon>Bacillati</taxon>
        <taxon>Bacillota</taxon>
        <taxon>Bacilli</taxon>
        <taxon>Lactobacillales</taxon>
        <taxon>Aerococcaceae</taxon>
        <taxon>Abiotrophia</taxon>
    </lineage>
</organism>
<dbReference type="EMBL" id="ACIN03000013">
    <property type="protein sequence ID" value="ESK65365.1"/>
    <property type="molecule type" value="Genomic_DNA"/>
</dbReference>
<evidence type="ECO:0000256" key="2">
    <source>
        <dbReference type="ARBA" id="ARBA00023315"/>
    </source>
</evidence>
<evidence type="ECO:0000259" key="3">
    <source>
        <dbReference type="PROSITE" id="PS51186"/>
    </source>
</evidence>
<dbReference type="HOGENOM" id="CLU_087235_2_1_9"/>